<dbReference type="Proteomes" id="UP001066276">
    <property type="component" value="Unassembled WGS sequence"/>
</dbReference>
<dbReference type="AlphaFoldDB" id="A0AAV7KLV8"/>
<feature type="region of interest" description="Disordered" evidence="1">
    <location>
        <begin position="56"/>
        <end position="75"/>
    </location>
</feature>
<accession>A0AAV7KLV8</accession>
<feature type="region of interest" description="Disordered" evidence="1">
    <location>
        <begin position="1"/>
        <end position="24"/>
    </location>
</feature>
<proteinExistence type="predicted"/>
<evidence type="ECO:0000256" key="1">
    <source>
        <dbReference type="SAM" id="MobiDB-lite"/>
    </source>
</evidence>
<reference evidence="2 3" key="1">
    <citation type="journal article" date="2022" name="bioRxiv">
        <title>Sequencing and chromosome-scale assembly of the giantPleurodeles waltlgenome.</title>
        <authorList>
            <person name="Brown T."/>
            <person name="Elewa A."/>
            <person name="Iarovenko S."/>
            <person name="Subramanian E."/>
            <person name="Araus A.J."/>
            <person name="Petzold A."/>
            <person name="Susuki M."/>
            <person name="Suzuki K.-i.T."/>
            <person name="Hayashi T."/>
            <person name="Toyoda A."/>
            <person name="Oliveira C."/>
            <person name="Osipova E."/>
            <person name="Leigh N.D."/>
            <person name="Simon A."/>
            <person name="Yun M.H."/>
        </authorList>
    </citation>
    <scope>NUCLEOTIDE SEQUENCE [LARGE SCALE GENOMIC DNA]</scope>
    <source>
        <strain evidence="2">20211129_DDA</strain>
        <tissue evidence="2">Liver</tissue>
    </source>
</reference>
<gene>
    <name evidence="2" type="ORF">NDU88_000136</name>
</gene>
<evidence type="ECO:0000313" key="2">
    <source>
        <dbReference type="EMBL" id="KAJ1079635.1"/>
    </source>
</evidence>
<protein>
    <submittedName>
        <fullName evidence="2">Uncharacterized protein</fullName>
    </submittedName>
</protein>
<organism evidence="2 3">
    <name type="scientific">Pleurodeles waltl</name>
    <name type="common">Iberian ribbed newt</name>
    <dbReference type="NCBI Taxonomy" id="8319"/>
    <lineage>
        <taxon>Eukaryota</taxon>
        <taxon>Metazoa</taxon>
        <taxon>Chordata</taxon>
        <taxon>Craniata</taxon>
        <taxon>Vertebrata</taxon>
        <taxon>Euteleostomi</taxon>
        <taxon>Amphibia</taxon>
        <taxon>Batrachia</taxon>
        <taxon>Caudata</taxon>
        <taxon>Salamandroidea</taxon>
        <taxon>Salamandridae</taxon>
        <taxon>Pleurodelinae</taxon>
        <taxon>Pleurodeles</taxon>
    </lineage>
</organism>
<keyword evidence="3" id="KW-1185">Reference proteome</keyword>
<comment type="caution">
    <text evidence="2">The sequence shown here is derived from an EMBL/GenBank/DDBJ whole genome shotgun (WGS) entry which is preliminary data.</text>
</comment>
<dbReference type="EMBL" id="JANPWB010000044">
    <property type="protein sequence ID" value="KAJ1079635.1"/>
    <property type="molecule type" value="Genomic_DNA"/>
</dbReference>
<sequence length="75" mass="7957">MERSEQPLPPRDRAGRRPSADCTKKEVRLEPRSCGVSGIPVGSKWRLVCAIASPRGPRSIDTAAGSGYDGCTGTT</sequence>
<evidence type="ECO:0000313" key="3">
    <source>
        <dbReference type="Proteomes" id="UP001066276"/>
    </source>
</evidence>
<name>A0AAV7KLV8_PLEWA</name>